<dbReference type="HOGENOM" id="CLU_008392_5_3_10"/>
<keyword evidence="9" id="KW-1185">Reference proteome</keyword>
<dbReference type="GO" id="GO:0005975">
    <property type="term" value="P:carbohydrate metabolic process"/>
    <property type="evidence" value="ECO:0007669"/>
    <property type="project" value="InterPro"/>
</dbReference>
<dbReference type="EC" id="3.2.1.52" evidence="3"/>
<dbReference type="InterPro" id="IPR001764">
    <property type="entry name" value="Glyco_hydro_3_N"/>
</dbReference>
<dbReference type="AlphaFoldDB" id="H8KX91"/>
<dbReference type="InterPro" id="IPR050226">
    <property type="entry name" value="NagZ_Beta-hexosaminidase"/>
</dbReference>
<dbReference type="OrthoDB" id="9805821at2"/>
<protein>
    <recommendedName>
        <fullName evidence="3">beta-N-acetylhexosaminidase</fullName>
        <ecNumber evidence="3">3.2.1.52</ecNumber>
    </recommendedName>
</protein>
<dbReference type="PROSITE" id="PS00775">
    <property type="entry name" value="GLYCOSYL_HYDROL_F3"/>
    <property type="match status" value="1"/>
</dbReference>
<sequence length="579" mass="63870">MILKQKLFFTTLVFCLLACFGVKAQTENISPLRASASSFFHPTGADSAWVDSVFRKMSRKERLAQLFMVPVYSRDPQNKQDSVINLIHKYKAGGIITFQGGPVRNAILVNRIQQGLDVPALVATDGEWGLGMRLDSTVSYPFQMTLGAIQDNKLIYEVGQQMATQFRRAGMNVNFAPVVDVNNNINNPVINFRSFGENKYNVAAKGIAIVKGMQDGGLLTTAKHFPGHGDTDVDSHYDLPQLKFTRERLDSLEMYPFKQLIIEGISGVMVAHMNIPSLDTTKNLPSTLSQPIVTDLLKNKLGFKGLVFTDAMNMKGVVKYHPKGEAAVLAIKAGNDMLEMVENLPESINAVRKAIRKREIRRKDVNARCKKILAAKYWAGLNNYQPVYLENLTKDLNPASATDLNTRLAEAAATTLVAPADTIIKTTEKVVVLSIGSVDLTVFQKSISSNNQVTLLNLAKDADAKKVDAIRKQLQSADKIIVGVHDLRERPRSVLDHNSAVINFVNELVLTNKAYINILANAYAMAGFKDLEKSRGLWVYYQDSPFTEQAAAKVMQGELTTSGKLPVTVNTTFLSAQGL</sequence>
<dbReference type="STRING" id="929556.Solca_3413"/>
<comment type="similarity">
    <text evidence="2">Belongs to the glycosyl hydrolase 3 family.</text>
</comment>
<evidence type="ECO:0000256" key="5">
    <source>
        <dbReference type="ARBA" id="ARBA00023295"/>
    </source>
</evidence>
<dbReference type="InterPro" id="IPR036962">
    <property type="entry name" value="Glyco_hydro_3_N_sf"/>
</dbReference>
<gene>
    <name evidence="8" type="ordered locus">Solca_3413</name>
</gene>
<evidence type="ECO:0000313" key="8">
    <source>
        <dbReference type="EMBL" id="AFD08420.1"/>
    </source>
</evidence>
<accession>H8KX91</accession>
<dbReference type="KEGG" id="scn:Solca_3413"/>
<dbReference type="PANTHER" id="PTHR30480:SF13">
    <property type="entry name" value="BETA-HEXOSAMINIDASE"/>
    <property type="match status" value="1"/>
</dbReference>
<evidence type="ECO:0000256" key="1">
    <source>
        <dbReference type="ARBA" id="ARBA00001231"/>
    </source>
</evidence>
<dbReference type="PRINTS" id="PR00133">
    <property type="entry name" value="GLHYDRLASE3"/>
</dbReference>
<keyword evidence="6" id="KW-0732">Signal</keyword>
<evidence type="ECO:0000259" key="7">
    <source>
        <dbReference type="Pfam" id="PF00933"/>
    </source>
</evidence>
<dbReference type="Pfam" id="PF00933">
    <property type="entry name" value="Glyco_hydro_3"/>
    <property type="match status" value="1"/>
</dbReference>
<keyword evidence="5" id="KW-0326">Glycosidase</keyword>
<feature type="domain" description="Glycoside hydrolase family 3 N-terminal" evidence="7">
    <location>
        <begin position="61"/>
        <end position="373"/>
    </location>
</feature>
<evidence type="ECO:0000256" key="4">
    <source>
        <dbReference type="ARBA" id="ARBA00022801"/>
    </source>
</evidence>
<dbReference type="GO" id="GO:0004563">
    <property type="term" value="F:beta-N-acetylhexosaminidase activity"/>
    <property type="evidence" value="ECO:0007669"/>
    <property type="project" value="UniProtKB-EC"/>
</dbReference>
<name>H8KX91_SOLCM</name>
<proteinExistence type="inferred from homology"/>
<dbReference type="Gene3D" id="3.20.20.300">
    <property type="entry name" value="Glycoside hydrolase, family 3, N-terminal domain"/>
    <property type="match status" value="1"/>
</dbReference>
<dbReference type="InterPro" id="IPR017853">
    <property type="entry name" value="GH"/>
</dbReference>
<organism evidence="8 9">
    <name type="scientific">Solitalea canadensis (strain ATCC 29591 / DSM 3403 / JCM 21819 / LMG 8368 / NBRC 15130 / NCIMB 12057 / USAM 9D)</name>
    <name type="common">Flexibacter canadensis</name>
    <dbReference type="NCBI Taxonomy" id="929556"/>
    <lineage>
        <taxon>Bacteria</taxon>
        <taxon>Pseudomonadati</taxon>
        <taxon>Bacteroidota</taxon>
        <taxon>Sphingobacteriia</taxon>
        <taxon>Sphingobacteriales</taxon>
        <taxon>Sphingobacteriaceae</taxon>
        <taxon>Solitalea</taxon>
    </lineage>
</organism>
<dbReference type="InterPro" id="IPR036881">
    <property type="entry name" value="Glyco_hydro_3_C_sf"/>
</dbReference>
<dbReference type="RefSeq" id="WP_014681643.1">
    <property type="nucleotide sequence ID" value="NC_017770.1"/>
</dbReference>
<evidence type="ECO:0000256" key="2">
    <source>
        <dbReference type="ARBA" id="ARBA00005336"/>
    </source>
</evidence>
<evidence type="ECO:0000256" key="3">
    <source>
        <dbReference type="ARBA" id="ARBA00012663"/>
    </source>
</evidence>
<feature type="signal peptide" evidence="6">
    <location>
        <begin position="1"/>
        <end position="24"/>
    </location>
</feature>
<evidence type="ECO:0000313" key="9">
    <source>
        <dbReference type="Proteomes" id="UP000007590"/>
    </source>
</evidence>
<comment type="catalytic activity">
    <reaction evidence="1">
        <text>Hydrolysis of terminal non-reducing N-acetyl-D-hexosamine residues in N-acetyl-beta-D-hexosaminides.</text>
        <dbReference type="EC" id="3.2.1.52"/>
    </reaction>
</comment>
<dbReference type="eggNOG" id="COG1472">
    <property type="taxonomic scope" value="Bacteria"/>
</dbReference>
<keyword evidence="4 8" id="KW-0378">Hydrolase</keyword>
<dbReference type="Gene3D" id="3.40.50.1700">
    <property type="entry name" value="Glycoside hydrolase family 3 C-terminal domain"/>
    <property type="match status" value="1"/>
</dbReference>
<dbReference type="GO" id="GO:0009254">
    <property type="term" value="P:peptidoglycan turnover"/>
    <property type="evidence" value="ECO:0007669"/>
    <property type="project" value="TreeGrafter"/>
</dbReference>
<feature type="chain" id="PRO_5003615422" description="beta-N-acetylhexosaminidase" evidence="6">
    <location>
        <begin position="25"/>
        <end position="579"/>
    </location>
</feature>
<dbReference type="PANTHER" id="PTHR30480">
    <property type="entry name" value="BETA-HEXOSAMINIDASE-RELATED"/>
    <property type="match status" value="1"/>
</dbReference>
<dbReference type="InterPro" id="IPR019800">
    <property type="entry name" value="Glyco_hydro_3_AS"/>
</dbReference>
<evidence type="ECO:0000256" key="6">
    <source>
        <dbReference type="SAM" id="SignalP"/>
    </source>
</evidence>
<dbReference type="SUPFAM" id="SSF51445">
    <property type="entry name" value="(Trans)glycosidases"/>
    <property type="match status" value="1"/>
</dbReference>
<reference evidence="8" key="1">
    <citation type="submission" date="2012-02" db="EMBL/GenBank/DDBJ databases">
        <title>The complete genome of Solitalea canadensis DSM 3403.</title>
        <authorList>
            <consortium name="US DOE Joint Genome Institute (JGI-PGF)"/>
            <person name="Lucas S."/>
            <person name="Copeland A."/>
            <person name="Lapidus A."/>
            <person name="Glavina del Rio T."/>
            <person name="Dalin E."/>
            <person name="Tice H."/>
            <person name="Bruce D."/>
            <person name="Goodwin L."/>
            <person name="Pitluck S."/>
            <person name="Peters L."/>
            <person name="Ovchinnikova G."/>
            <person name="Lu M."/>
            <person name="Kyrpides N."/>
            <person name="Mavromatis K."/>
            <person name="Ivanova N."/>
            <person name="Brettin T."/>
            <person name="Detter J.C."/>
            <person name="Han C."/>
            <person name="Larimer F."/>
            <person name="Land M."/>
            <person name="Hauser L."/>
            <person name="Markowitz V."/>
            <person name="Cheng J.-F."/>
            <person name="Hugenholtz P."/>
            <person name="Woyke T."/>
            <person name="Wu D."/>
            <person name="Spring S."/>
            <person name="Schroeder M."/>
            <person name="Kopitz M."/>
            <person name="Brambilla E."/>
            <person name="Klenk H.-P."/>
            <person name="Eisen J.A."/>
        </authorList>
    </citation>
    <scope>NUCLEOTIDE SEQUENCE</scope>
    <source>
        <strain evidence="8">DSM 3403</strain>
    </source>
</reference>
<dbReference type="EMBL" id="CP003349">
    <property type="protein sequence ID" value="AFD08420.1"/>
    <property type="molecule type" value="Genomic_DNA"/>
</dbReference>
<dbReference type="Proteomes" id="UP000007590">
    <property type="component" value="Chromosome"/>
</dbReference>